<dbReference type="OrthoDB" id="798937at2"/>
<feature type="compositionally biased region" description="Acidic residues" evidence="1">
    <location>
        <begin position="735"/>
        <end position="754"/>
    </location>
</feature>
<feature type="signal peptide" evidence="3">
    <location>
        <begin position="1"/>
        <end position="23"/>
    </location>
</feature>
<evidence type="ECO:0000256" key="3">
    <source>
        <dbReference type="SAM" id="SignalP"/>
    </source>
</evidence>
<evidence type="ECO:0000256" key="2">
    <source>
        <dbReference type="SAM" id="Phobius"/>
    </source>
</evidence>
<dbReference type="Proteomes" id="UP000319732">
    <property type="component" value="Unassembled WGS sequence"/>
</dbReference>
<keyword evidence="2" id="KW-0472">Membrane</keyword>
<dbReference type="InterPro" id="IPR036465">
    <property type="entry name" value="vWFA_dom_sf"/>
</dbReference>
<dbReference type="CDD" id="cd00198">
    <property type="entry name" value="vWFA"/>
    <property type="match status" value="1"/>
</dbReference>
<feature type="domain" description="VWFA" evidence="4">
    <location>
        <begin position="39"/>
        <end position="221"/>
    </location>
</feature>
<feature type="region of interest" description="Disordered" evidence="1">
    <location>
        <begin position="625"/>
        <end position="651"/>
    </location>
</feature>
<feature type="region of interest" description="Disordered" evidence="1">
    <location>
        <begin position="521"/>
        <end position="579"/>
    </location>
</feature>
<dbReference type="InterPro" id="IPR051266">
    <property type="entry name" value="CLCR"/>
</dbReference>
<evidence type="ECO:0000259" key="4">
    <source>
        <dbReference type="PROSITE" id="PS50234"/>
    </source>
</evidence>
<sequence>MRRLLRLLAATTVVFSSLYSVSAATQPEAAKPDQPLPADVRVLVDISGSMKQNDPRNLRRPALELVLQLLPEGSKAGVWTFGRYVNMLVPHRPVSPAWRTDAADKAESISSLGLFTNIGEALEKAAYDADKPNPQYRTSLILLTDGMVDISRDPQQNQAEWRRIADDVLPLLQRAGYTVHTVALSDNADKDLLNKLALGTDGIAAVAQTADDLMKIFLQAFDQAAPAEQVPLEENRFVIDSSVEEFTALIFRKPNASADTRLLGPDRTQYRSDKDLPDMNWYRAYGYDLITITRPLEGEWQVQADMDPDSRVTVVSDLNLLVRPLRNNIFRGESLPLSLLLQEDGDTITRAQFLRLLDIDASVSQRPHGNDWQQSLAVDPPPADGIYSADLAYFDTVGDYDLQVLVDGKSFKREFSHRVAVREPFSVTVQQQVADNTAVYVVTVSASGQTLDRAQTKVAARIRNPQGRSSIKPLLLTPADTWQLQLTPALEGEYQVALRVLGVDGAGQAFEFEPDILSIQVGGGDDPFSPAPETATESGPEAVPESEPESQLEPKPEPEPEPEPEPVPEPEPEPEPQAEEAAKWPLYVGLGVGNLLIVALAFFAYRMIMGGRRGDESLEQLDRAAVAPAEPDTTEPAAAEAAPADAEAPAAEAELQMEEVAAAEPAPAEADTSVADGLLAGELDLASDAAVEADIDVGDGMSILDGLGDEGEDAAAAETGLDDEDFDDSGFSLDDFGDDGAGDGAGGDDNDGDGDEYKDNKN</sequence>
<feature type="region of interest" description="Disordered" evidence="1">
    <location>
        <begin position="704"/>
        <end position="762"/>
    </location>
</feature>
<dbReference type="InterPro" id="IPR002035">
    <property type="entry name" value="VWF_A"/>
</dbReference>
<dbReference type="PANTHER" id="PTHR10579">
    <property type="entry name" value="CALCIUM-ACTIVATED CHLORIDE CHANNEL REGULATOR"/>
    <property type="match status" value="1"/>
</dbReference>
<dbReference type="PROSITE" id="PS50234">
    <property type="entry name" value="VWFA"/>
    <property type="match status" value="1"/>
</dbReference>
<keyword evidence="2" id="KW-1133">Transmembrane helix</keyword>
<keyword evidence="6" id="KW-1185">Reference proteome</keyword>
<dbReference type="EMBL" id="VHSG01000038">
    <property type="protein sequence ID" value="TQV66936.1"/>
    <property type="molecule type" value="Genomic_DNA"/>
</dbReference>
<keyword evidence="3" id="KW-0732">Signal</keyword>
<organism evidence="5 6">
    <name type="scientific">Exilibacterium tricleocarpae</name>
    <dbReference type="NCBI Taxonomy" id="2591008"/>
    <lineage>
        <taxon>Bacteria</taxon>
        <taxon>Pseudomonadati</taxon>
        <taxon>Pseudomonadota</taxon>
        <taxon>Gammaproteobacteria</taxon>
        <taxon>Cellvibrionales</taxon>
        <taxon>Cellvibrionaceae</taxon>
        <taxon>Exilibacterium</taxon>
    </lineage>
</organism>
<feature type="compositionally biased region" description="Acidic residues" evidence="1">
    <location>
        <begin position="559"/>
        <end position="578"/>
    </location>
</feature>
<evidence type="ECO:0000313" key="5">
    <source>
        <dbReference type="EMBL" id="TQV66936.1"/>
    </source>
</evidence>
<keyword evidence="2" id="KW-0812">Transmembrane</keyword>
<comment type="caution">
    <text evidence="5">The sequence shown here is derived from an EMBL/GenBank/DDBJ whole genome shotgun (WGS) entry which is preliminary data.</text>
</comment>
<feature type="transmembrane region" description="Helical" evidence="2">
    <location>
        <begin position="584"/>
        <end position="605"/>
    </location>
</feature>
<dbReference type="PANTHER" id="PTHR10579:SF43">
    <property type="entry name" value="ZINC FINGER (C3HC4-TYPE RING FINGER) FAMILY PROTEIN"/>
    <property type="match status" value="1"/>
</dbReference>
<accession>A0A545SPZ0</accession>
<reference evidence="5 6" key="1">
    <citation type="submission" date="2019-06" db="EMBL/GenBank/DDBJ databases">
        <title>Whole genome sequence for Cellvibrionaceae sp. R142.</title>
        <authorList>
            <person name="Wang G."/>
        </authorList>
    </citation>
    <scope>NUCLEOTIDE SEQUENCE [LARGE SCALE GENOMIC DNA]</scope>
    <source>
        <strain evidence="5 6">R142</strain>
    </source>
</reference>
<feature type="compositionally biased region" description="Acidic residues" evidence="1">
    <location>
        <begin position="707"/>
        <end position="728"/>
    </location>
</feature>
<proteinExistence type="predicted"/>
<dbReference type="SUPFAM" id="SSF53300">
    <property type="entry name" value="vWA-like"/>
    <property type="match status" value="1"/>
</dbReference>
<dbReference type="RefSeq" id="WP_142929998.1">
    <property type="nucleotide sequence ID" value="NZ_ML660114.1"/>
</dbReference>
<dbReference type="AlphaFoldDB" id="A0A545SPZ0"/>
<name>A0A545SPZ0_9GAMM</name>
<evidence type="ECO:0000256" key="1">
    <source>
        <dbReference type="SAM" id="MobiDB-lite"/>
    </source>
</evidence>
<dbReference type="Pfam" id="PF00092">
    <property type="entry name" value="VWA"/>
    <property type="match status" value="1"/>
</dbReference>
<dbReference type="Gene3D" id="3.40.50.410">
    <property type="entry name" value="von Willebrand factor, type A domain"/>
    <property type="match status" value="1"/>
</dbReference>
<gene>
    <name evidence="5" type="ORF">FKG94_26650</name>
</gene>
<dbReference type="SMART" id="SM00327">
    <property type="entry name" value="VWA"/>
    <property type="match status" value="1"/>
</dbReference>
<feature type="chain" id="PRO_5022026110" evidence="3">
    <location>
        <begin position="24"/>
        <end position="762"/>
    </location>
</feature>
<evidence type="ECO:0000313" key="6">
    <source>
        <dbReference type="Proteomes" id="UP000319732"/>
    </source>
</evidence>
<protein>
    <submittedName>
        <fullName evidence="5">VWA domain-containing protein</fullName>
    </submittedName>
</protein>